<dbReference type="KEGG" id="bmic:BMR1_03g03100"/>
<organism evidence="9 10">
    <name type="scientific">Babesia microti (strain RI)</name>
    <dbReference type="NCBI Taxonomy" id="1133968"/>
    <lineage>
        <taxon>Eukaryota</taxon>
        <taxon>Sar</taxon>
        <taxon>Alveolata</taxon>
        <taxon>Apicomplexa</taxon>
        <taxon>Aconoidasida</taxon>
        <taxon>Piroplasmida</taxon>
        <taxon>Babesiidae</taxon>
        <taxon>Babesia</taxon>
    </lineage>
</organism>
<evidence type="ECO:0000256" key="2">
    <source>
        <dbReference type="ARBA" id="ARBA00022603"/>
    </source>
</evidence>
<dbReference type="EMBL" id="LN871598">
    <property type="protein sequence ID" value="CTQ41220.1"/>
    <property type="molecule type" value="Genomic_DNA"/>
</dbReference>
<dbReference type="GO" id="GO:0005634">
    <property type="term" value="C:nucleus"/>
    <property type="evidence" value="ECO:0007669"/>
    <property type="project" value="TreeGrafter"/>
</dbReference>
<evidence type="ECO:0000256" key="1">
    <source>
        <dbReference type="ARBA" id="ARBA00011926"/>
    </source>
</evidence>
<dbReference type="Pfam" id="PF03291">
    <property type="entry name" value="mRNA_G-N7_MeTrfase"/>
    <property type="match status" value="1"/>
</dbReference>
<proteinExistence type="predicted"/>
<sequence>MGNFRLGGDKIISTSSTLSTHEKLVKIFNDIFNEQVGKWDSLSFAHGLNITASIGYFRGFTSSNKISLPIETDVVLQENPNVIFNSKVPQDILNALYTRVFAGRSQQFELKPLAERVEVLENNPNTFHTIVYKSLLNRNSPYGFDWTKCVRRTISTCSVYRPANYHYKITVDKDELLNDSEQKLLCNNYVVKLFKPYEFRVSKGFGPIWRLCVVEVFEQVDDEDIMQLFSNDTKNDAIKSHEMDNDNDVNTDKQLPNKLIEIIQNLTQYHSIELYLDSKNLLKQWKRLQLEQINRFTDLIWMYERNIISLTNIFTSIHCENSENEFGSGDFYPFLFGDHSQEIRFHYDTKRVLKQQGSAIESLRKHNNMVKRGLIYVFVKKNSRVLDLACGRGQDLDKYSSVGINYLVGIDISSREIQEARRRFNQRKNSFSFTAEFHHGNLLDSKTYTSFLSGKKFSLISIQLAVHYLISTIDSLNLFLNNILNYMSEDGYFIGSTVMVERLVDGLVDEVCGRAYIKGNSISFGNSIYNITFSSDTMEQIASNIDLSGPSETVKQQLSDYLNNTFSIAYTFSLIESIDANEYVLPWKRIVNVASQMNLKLVCDSSFDEYFDYLQIETKSGKPVYQDYQLHLKRLKKNPLSHEEIEVFRLYKVFVFKRLSEVDRSYLGGVSIRKP</sequence>
<dbReference type="VEuPathDB" id="PiroplasmaDB:BMR1_03g03100"/>
<keyword evidence="4" id="KW-0949">S-adenosyl-L-methionine</keyword>
<dbReference type="InterPro" id="IPR004971">
    <property type="entry name" value="mRNA_G-N7_MeTrfase_dom"/>
</dbReference>
<dbReference type="InterPro" id="IPR039753">
    <property type="entry name" value="RG7MT1"/>
</dbReference>
<evidence type="ECO:0000313" key="10">
    <source>
        <dbReference type="Proteomes" id="UP000002899"/>
    </source>
</evidence>
<evidence type="ECO:0000256" key="3">
    <source>
        <dbReference type="ARBA" id="ARBA00022679"/>
    </source>
</evidence>
<evidence type="ECO:0000256" key="7">
    <source>
        <dbReference type="ARBA" id="ARBA00044712"/>
    </source>
</evidence>
<dbReference type="PANTHER" id="PTHR12189">
    <property type="entry name" value="MRNA GUANINE-7- METHYLTRANSFERASE"/>
    <property type="match status" value="1"/>
</dbReference>
<protein>
    <recommendedName>
        <fullName evidence="1">mRNA (guanine-N(7))-methyltransferase</fullName>
        <ecNumber evidence="1">2.1.1.56</ecNumber>
    </recommendedName>
</protein>
<dbReference type="OrthoDB" id="10248867at2759"/>
<dbReference type="Proteomes" id="UP000002899">
    <property type="component" value="Chromosome III"/>
</dbReference>
<dbReference type="GeneID" id="24425262"/>
<dbReference type="SUPFAM" id="SSF53335">
    <property type="entry name" value="S-adenosyl-L-methionine-dependent methyltransferases"/>
    <property type="match status" value="1"/>
</dbReference>
<gene>
    <name evidence="9" type="ORF">BMR1_03g03100</name>
</gene>
<keyword evidence="2 9" id="KW-0489">Methyltransferase</keyword>
<evidence type="ECO:0000256" key="5">
    <source>
        <dbReference type="ARBA" id="ARBA00022884"/>
    </source>
</evidence>
<reference evidence="9 10" key="1">
    <citation type="journal article" date="2012" name="Nucleic Acids Res.">
        <title>Sequencing of the smallest Apicomplexan genome from the human pathogen Babesia microti.</title>
        <authorList>
            <person name="Cornillot E."/>
            <person name="Hadj-Kaddour K."/>
            <person name="Dassouli A."/>
            <person name="Noel B."/>
            <person name="Ranwez V."/>
            <person name="Vacherie B."/>
            <person name="Augagneur Y."/>
            <person name="Bres V."/>
            <person name="Duclos A."/>
            <person name="Randazzo S."/>
            <person name="Carcy B."/>
            <person name="Debierre-Grockiego F."/>
            <person name="Delbecq S."/>
            <person name="Moubri-Menage K."/>
            <person name="Shams-Eldin H."/>
            <person name="Usmani-Brown S."/>
            <person name="Bringaud F."/>
            <person name="Wincker P."/>
            <person name="Vivares C.P."/>
            <person name="Schwarz R.T."/>
            <person name="Schetters T.P."/>
            <person name="Krause P.J."/>
            <person name="Gorenflot A."/>
            <person name="Berry V."/>
            <person name="Barbe V."/>
            <person name="Ben Mamoun C."/>
        </authorList>
    </citation>
    <scope>NUCLEOTIDE SEQUENCE [LARGE SCALE GENOMIC DNA]</scope>
    <source>
        <strain evidence="9 10">RI</strain>
    </source>
</reference>
<reference evidence="9 10" key="2">
    <citation type="journal article" date="2013" name="PLoS ONE">
        <title>Whole genome mapping and re-organization of the nuclear and mitochondrial genomes of Babesia microti isolates.</title>
        <authorList>
            <person name="Cornillot E."/>
            <person name="Dassouli A."/>
            <person name="Garg A."/>
            <person name="Pachikara N."/>
            <person name="Randazzo S."/>
            <person name="Depoix D."/>
            <person name="Carcy B."/>
            <person name="Delbecq S."/>
            <person name="Frutos R."/>
            <person name="Silva J.C."/>
            <person name="Sutton R."/>
            <person name="Krause P.J."/>
            <person name="Mamoun C.B."/>
        </authorList>
    </citation>
    <scope>NUCLEOTIDE SEQUENCE [LARGE SCALE GENOMIC DNA]</scope>
    <source>
        <strain evidence="9 10">RI</strain>
    </source>
</reference>
<dbReference type="InterPro" id="IPR029063">
    <property type="entry name" value="SAM-dependent_MTases_sf"/>
</dbReference>
<keyword evidence="6" id="KW-0506">mRNA capping</keyword>
<accession>A0A0K3ARY2</accession>
<dbReference type="PROSITE" id="PS51562">
    <property type="entry name" value="RNA_CAP0_MT"/>
    <property type="match status" value="1"/>
</dbReference>
<dbReference type="GO" id="GO:0004482">
    <property type="term" value="F:mRNA 5'-cap (guanine-N7-)-methyltransferase activity"/>
    <property type="evidence" value="ECO:0007669"/>
    <property type="project" value="UniProtKB-EC"/>
</dbReference>
<dbReference type="CDD" id="cd02440">
    <property type="entry name" value="AdoMet_MTases"/>
    <property type="match status" value="1"/>
</dbReference>
<keyword evidence="3 9" id="KW-0808">Transferase</keyword>
<evidence type="ECO:0000256" key="4">
    <source>
        <dbReference type="ARBA" id="ARBA00022691"/>
    </source>
</evidence>
<keyword evidence="6" id="KW-0507">mRNA processing</keyword>
<reference evidence="9 10" key="3">
    <citation type="journal article" date="2016" name="Sci. Rep.">
        <title>Genome-wide diversity and gene expression profiling of Babesia microti isolates identify polymorphic genes that mediate host-pathogen interactions.</title>
        <authorList>
            <person name="Silva J.C."/>
            <person name="Cornillot E."/>
            <person name="McCracken C."/>
            <person name="Usmani-Brown S."/>
            <person name="Dwivedi A."/>
            <person name="Ifeonu O.O."/>
            <person name="Crabtree J."/>
            <person name="Gotia H.T."/>
            <person name="Virji A.Z."/>
            <person name="Reynes C."/>
            <person name="Colinge J."/>
            <person name="Kumar V."/>
            <person name="Lawres L."/>
            <person name="Pazzi J.E."/>
            <person name="Pablo J.V."/>
            <person name="Hung C."/>
            <person name="Brancato J."/>
            <person name="Kumari P."/>
            <person name="Orvis J."/>
            <person name="Tretina K."/>
            <person name="Chibucos M."/>
            <person name="Ott S."/>
            <person name="Sadzewicz L."/>
            <person name="Sengamalay N."/>
            <person name="Shetty A.C."/>
            <person name="Su Q."/>
            <person name="Tallon L."/>
            <person name="Fraser C.M."/>
            <person name="Frutos R."/>
            <person name="Molina D.M."/>
            <person name="Krause P.J."/>
            <person name="Ben Mamoun C."/>
        </authorList>
    </citation>
    <scope>NUCLEOTIDE SEQUENCE [LARGE SCALE GENOMIC DNA]</scope>
    <source>
        <strain evidence="9 10">RI</strain>
    </source>
</reference>
<keyword evidence="10" id="KW-1185">Reference proteome</keyword>
<evidence type="ECO:0000256" key="6">
    <source>
        <dbReference type="ARBA" id="ARBA00023042"/>
    </source>
</evidence>
<dbReference type="Gene3D" id="3.40.50.150">
    <property type="entry name" value="Vaccinia Virus protein VP39"/>
    <property type="match status" value="1"/>
</dbReference>
<dbReference type="AlphaFoldDB" id="A0A0K3ARY2"/>
<evidence type="ECO:0000313" key="9">
    <source>
        <dbReference type="EMBL" id="CTQ41220.1"/>
    </source>
</evidence>
<dbReference type="GO" id="GO:0003723">
    <property type="term" value="F:RNA binding"/>
    <property type="evidence" value="ECO:0007669"/>
    <property type="project" value="UniProtKB-KW"/>
</dbReference>
<feature type="domain" description="MRNA cap 0 methyltransferase" evidence="8">
    <location>
        <begin position="358"/>
        <end position="659"/>
    </location>
</feature>
<keyword evidence="5" id="KW-0694">RNA-binding</keyword>
<dbReference type="EC" id="2.1.1.56" evidence="1"/>
<dbReference type="PANTHER" id="PTHR12189:SF2">
    <property type="entry name" value="MRNA CAP GUANINE-N7 METHYLTRANSFERASE"/>
    <property type="match status" value="1"/>
</dbReference>
<comment type="catalytic activity">
    <reaction evidence="7">
        <text>a 5'-end (5'-triphosphoguanosine)-ribonucleoside in mRNA + S-adenosyl-L-methionine = a 5'-end (N(7)-methyl 5'-triphosphoguanosine)-ribonucleoside in mRNA + S-adenosyl-L-homocysteine</text>
        <dbReference type="Rhea" id="RHEA:67008"/>
        <dbReference type="Rhea" id="RHEA-COMP:17166"/>
        <dbReference type="Rhea" id="RHEA-COMP:17167"/>
        <dbReference type="ChEBI" id="CHEBI:57856"/>
        <dbReference type="ChEBI" id="CHEBI:59789"/>
        <dbReference type="ChEBI" id="CHEBI:156461"/>
        <dbReference type="ChEBI" id="CHEBI:167617"/>
        <dbReference type="EC" id="2.1.1.56"/>
    </reaction>
</comment>
<evidence type="ECO:0000259" key="8">
    <source>
        <dbReference type="PROSITE" id="PS51562"/>
    </source>
</evidence>
<dbReference type="RefSeq" id="XP_012649231.1">
    <property type="nucleotide sequence ID" value="XM_012793777.1"/>
</dbReference>
<name>A0A0K3ARY2_BABMR</name>